<dbReference type="EMBL" id="JAHCVI010000005">
    <property type="protein sequence ID" value="KAG7284971.1"/>
    <property type="molecule type" value="Genomic_DNA"/>
</dbReference>
<dbReference type="PROSITE" id="PS00562">
    <property type="entry name" value="CBM1_1"/>
    <property type="match status" value="1"/>
</dbReference>
<dbReference type="GO" id="GO:0000272">
    <property type="term" value="P:polysaccharide catabolic process"/>
    <property type="evidence" value="ECO:0007669"/>
    <property type="project" value="UniProtKB-KW"/>
</dbReference>
<dbReference type="Gene3D" id="3.40.50.1110">
    <property type="entry name" value="SGNH hydrolase"/>
    <property type="match status" value="1"/>
</dbReference>
<evidence type="ECO:0000256" key="6">
    <source>
        <dbReference type="SAM" id="SignalP"/>
    </source>
</evidence>
<gene>
    <name evidence="8" type="primary">AES1</name>
    <name evidence="8" type="ORF">NEMBOFW57_009589</name>
</gene>
<dbReference type="GO" id="GO:0030248">
    <property type="term" value="F:cellulose binding"/>
    <property type="evidence" value="ECO:0007669"/>
    <property type="project" value="InterPro"/>
</dbReference>
<dbReference type="AlphaFoldDB" id="A0AAD4HVK7"/>
<evidence type="ECO:0000313" key="8">
    <source>
        <dbReference type="EMBL" id="KAG7284971.1"/>
    </source>
</evidence>
<feature type="region of interest" description="Disordered" evidence="5">
    <location>
        <begin position="64"/>
        <end position="87"/>
    </location>
</feature>
<dbReference type="InterPro" id="IPR051058">
    <property type="entry name" value="GDSL_Est/Lipase"/>
</dbReference>
<dbReference type="SUPFAM" id="SSF57180">
    <property type="entry name" value="Cellulose-binding domain"/>
    <property type="match status" value="1"/>
</dbReference>
<dbReference type="InterPro" id="IPR001087">
    <property type="entry name" value="GDSL"/>
</dbReference>
<dbReference type="GO" id="GO:0016788">
    <property type="term" value="F:hydrolase activity, acting on ester bonds"/>
    <property type="evidence" value="ECO:0007669"/>
    <property type="project" value="InterPro"/>
</dbReference>
<evidence type="ECO:0000259" key="7">
    <source>
        <dbReference type="PROSITE" id="PS51164"/>
    </source>
</evidence>
<organism evidence="8 9">
    <name type="scientific">Staphylotrichum longicolle</name>
    <dbReference type="NCBI Taxonomy" id="669026"/>
    <lineage>
        <taxon>Eukaryota</taxon>
        <taxon>Fungi</taxon>
        <taxon>Dikarya</taxon>
        <taxon>Ascomycota</taxon>
        <taxon>Pezizomycotina</taxon>
        <taxon>Sordariomycetes</taxon>
        <taxon>Sordariomycetidae</taxon>
        <taxon>Sordariales</taxon>
        <taxon>Chaetomiaceae</taxon>
        <taxon>Staphylotrichum</taxon>
    </lineage>
</organism>
<dbReference type="SMART" id="SM00236">
    <property type="entry name" value="fCBD"/>
    <property type="match status" value="1"/>
</dbReference>
<dbReference type="PANTHER" id="PTHR45648">
    <property type="entry name" value="GDSL LIPASE/ACYLHYDROLASE FAMILY PROTEIN (AFU_ORTHOLOGUE AFUA_4G14700)"/>
    <property type="match status" value="1"/>
</dbReference>
<feature type="domain" description="CBM1" evidence="7">
    <location>
        <begin position="22"/>
        <end position="58"/>
    </location>
</feature>
<dbReference type="SUPFAM" id="SSF52266">
    <property type="entry name" value="SGNH hydrolase"/>
    <property type="match status" value="1"/>
</dbReference>
<keyword evidence="2" id="KW-0378">Hydrolase</keyword>
<proteinExistence type="predicted"/>
<dbReference type="InterPro" id="IPR035971">
    <property type="entry name" value="CBD_sf"/>
</dbReference>
<accession>A0AAD4HVK7</accession>
<comment type="caution">
    <text evidence="8">The sequence shown here is derived from an EMBL/GenBank/DDBJ whole genome shotgun (WGS) entry which is preliminary data.</text>
</comment>
<evidence type="ECO:0000313" key="9">
    <source>
        <dbReference type="Proteomes" id="UP001197093"/>
    </source>
</evidence>
<dbReference type="PROSITE" id="PS51164">
    <property type="entry name" value="CBM1_2"/>
    <property type="match status" value="1"/>
</dbReference>
<evidence type="ECO:0000256" key="4">
    <source>
        <dbReference type="ARBA" id="ARBA00023326"/>
    </source>
</evidence>
<keyword evidence="4" id="KW-0624">Polysaccharide degradation</keyword>
<dbReference type="GO" id="GO:0005576">
    <property type="term" value="C:extracellular region"/>
    <property type="evidence" value="ECO:0007669"/>
    <property type="project" value="InterPro"/>
</dbReference>
<feature type="signal peptide" evidence="6">
    <location>
        <begin position="1"/>
        <end position="20"/>
    </location>
</feature>
<name>A0AAD4HVK7_9PEZI</name>
<evidence type="ECO:0000256" key="3">
    <source>
        <dbReference type="ARBA" id="ARBA00023277"/>
    </source>
</evidence>
<feature type="chain" id="PRO_5042129409" evidence="6">
    <location>
        <begin position="21"/>
        <end position="397"/>
    </location>
</feature>
<reference evidence="8" key="1">
    <citation type="submission" date="2023-02" db="EMBL/GenBank/DDBJ databases">
        <authorList>
            <person name="Palmer J.M."/>
        </authorList>
    </citation>
    <scope>NUCLEOTIDE SEQUENCE</scope>
    <source>
        <strain evidence="8">FW57</strain>
    </source>
</reference>
<evidence type="ECO:0000256" key="5">
    <source>
        <dbReference type="SAM" id="MobiDB-lite"/>
    </source>
</evidence>
<dbReference type="InterPro" id="IPR000254">
    <property type="entry name" value="CBD"/>
</dbReference>
<protein>
    <submittedName>
        <fullName evidence="8">Hormone-sensitive lipase HSL</fullName>
    </submittedName>
</protein>
<dbReference type="InterPro" id="IPR036514">
    <property type="entry name" value="SGNH_hydro_sf"/>
</dbReference>
<dbReference type="Pfam" id="PF00734">
    <property type="entry name" value="CBM_1"/>
    <property type="match status" value="1"/>
</dbReference>
<evidence type="ECO:0000256" key="2">
    <source>
        <dbReference type="ARBA" id="ARBA00022801"/>
    </source>
</evidence>
<dbReference type="Proteomes" id="UP001197093">
    <property type="component" value="Unassembled WGS sequence"/>
</dbReference>
<keyword evidence="1 6" id="KW-0732">Signal</keyword>
<keyword evidence="9" id="KW-1185">Reference proteome</keyword>
<dbReference type="PANTHER" id="PTHR45648:SF22">
    <property type="entry name" value="GDSL LIPASE_ACYLHYDROLASE FAMILY PROTEIN (AFU_ORTHOLOGUE AFUA_4G14700)"/>
    <property type="match status" value="1"/>
</dbReference>
<sequence>MGRFLTSTALALLAAAGVQAADESGMWGQCGGNNWTGPKKCVAGAVCTYQNDWYSQCLPGTATTTSSATSSTSTSKSSSTSTSKSSSTTVKVSTTSTTLTTLSTSTKTTSTTSAASSTTSAEVDNCSVQYLISFGDSYSQTGFDVSGTKPSTSNPLGNPALPGWTASGGLNWVGFLASQFNRSTMLSYNFAYGGATTNATIVPPYTSSVLSFIDQVTQFSNSIAKKPSYAPWGDNALFAVWIGVNDVGNTWWLDNYDQIVSQIMDSYFGQLQILYNAGARNFMLMTVPPIHRAPANLAGGTASQNAEAASIAKYNAALTTKLAAFTTKNSDITAKIVDTTVPFNTALDNPTAYGSPDATCYNSDGKSCLWFNDYHPGIEINRLVAKAVADAWKGSYF</sequence>
<evidence type="ECO:0000256" key="1">
    <source>
        <dbReference type="ARBA" id="ARBA00022729"/>
    </source>
</evidence>
<dbReference type="Pfam" id="PF00657">
    <property type="entry name" value="Lipase_GDSL"/>
    <property type="match status" value="1"/>
</dbReference>
<keyword evidence="3" id="KW-0119">Carbohydrate metabolism</keyword>
<dbReference type="CDD" id="cd01846">
    <property type="entry name" value="fatty_acyltransferase_like"/>
    <property type="match status" value="1"/>
</dbReference>